<evidence type="ECO:0000256" key="2">
    <source>
        <dbReference type="ARBA" id="ARBA00009864"/>
    </source>
</evidence>
<dbReference type="PANTHER" id="PTHR15925:SF2">
    <property type="entry name" value="SMALL RIBOSOMAL SUBUNIT PROTEIN MS23"/>
    <property type="match status" value="1"/>
</dbReference>
<keyword evidence="8" id="KW-1185">Reference proteome</keyword>
<keyword evidence="3" id="KW-0689">Ribosomal protein</keyword>
<keyword evidence="4" id="KW-0496">Mitochondrion</keyword>
<evidence type="ECO:0000313" key="8">
    <source>
        <dbReference type="Proteomes" id="UP000694865"/>
    </source>
</evidence>
<comment type="subcellular location">
    <subcellularLocation>
        <location evidence="1">Mitochondrion</location>
    </subcellularLocation>
</comment>
<organism evidence="8 9">
    <name type="scientific">Saccoglossus kowalevskii</name>
    <name type="common">Acorn worm</name>
    <dbReference type="NCBI Taxonomy" id="10224"/>
    <lineage>
        <taxon>Eukaryota</taxon>
        <taxon>Metazoa</taxon>
        <taxon>Hemichordata</taxon>
        <taxon>Enteropneusta</taxon>
        <taxon>Harrimaniidae</taxon>
        <taxon>Saccoglossus</taxon>
    </lineage>
</organism>
<evidence type="ECO:0000256" key="5">
    <source>
        <dbReference type="ARBA" id="ARBA00023274"/>
    </source>
</evidence>
<proteinExistence type="inferred from homology"/>
<evidence type="ECO:0000256" key="1">
    <source>
        <dbReference type="ARBA" id="ARBA00004173"/>
    </source>
</evidence>
<reference evidence="9" key="1">
    <citation type="submission" date="2025-08" db="UniProtKB">
        <authorList>
            <consortium name="RefSeq"/>
        </authorList>
    </citation>
    <scope>IDENTIFICATION</scope>
    <source>
        <tissue evidence="9">Testes</tissue>
    </source>
</reference>
<dbReference type="CDD" id="cd23701">
    <property type="entry name" value="At1g26750"/>
    <property type="match status" value="1"/>
</dbReference>
<dbReference type="PANTHER" id="PTHR15925">
    <property type="entry name" value="MITOCHONDRIAL RIBOSOMAL PROTEIN S23"/>
    <property type="match status" value="1"/>
</dbReference>
<dbReference type="InterPro" id="IPR023611">
    <property type="entry name" value="mS23_dom_met"/>
</dbReference>
<gene>
    <name evidence="9" type="primary">LOC102803242</name>
</gene>
<dbReference type="Pfam" id="PF10484">
    <property type="entry name" value="MRP-S23"/>
    <property type="match status" value="1"/>
</dbReference>
<comment type="similarity">
    <text evidence="2">Belongs to the mitochondrion-specific ribosomal protein mS23 family.</text>
</comment>
<dbReference type="RefSeq" id="XP_006823193.1">
    <property type="nucleotide sequence ID" value="XM_006823130.1"/>
</dbReference>
<accession>A0ABM0MT52</accession>
<feature type="domain" description="Small ribosomal subunit protein mS23 conserved" evidence="7">
    <location>
        <begin position="1"/>
        <end position="107"/>
    </location>
</feature>
<protein>
    <recommendedName>
        <fullName evidence="6">Small ribosomal subunit protein mS23</fullName>
    </recommendedName>
</protein>
<keyword evidence="5" id="KW-0687">Ribonucleoprotein</keyword>
<sequence length="173" mass="20370">MKAGVIKEKNKPVWFDVMKAFPPLEEPLYLRKIDKRPLPNILYPEDKIRAQFYQVYGSQGAIDLKNKTSIAQSLCHIFIQKYQELEKKDDVDCYRLFNLTVEELAREGLVLKKRRKYSLQSKQSDKEKRFLETQPIKDPKITDMIKKALQMAEHAEKKASNDEVKMFDTNKKS</sequence>
<evidence type="ECO:0000256" key="6">
    <source>
        <dbReference type="ARBA" id="ARBA00035137"/>
    </source>
</evidence>
<name>A0ABM0MT52_SACKO</name>
<dbReference type="Proteomes" id="UP000694865">
    <property type="component" value="Unplaced"/>
</dbReference>
<evidence type="ECO:0000313" key="9">
    <source>
        <dbReference type="RefSeq" id="XP_006823193.1"/>
    </source>
</evidence>
<evidence type="ECO:0000259" key="7">
    <source>
        <dbReference type="Pfam" id="PF10484"/>
    </source>
</evidence>
<dbReference type="InterPro" id="IPR019520">
    <property type="entry name" value="Ribosomal_mS23_met"/>
</dbReference>
<evidence type="ECO:0000256" key="4">
    <source>
        <dbReference type="ARBA" id="ARBA00023128"/>
    </source>
</evidence>
<dbReference type="GeneID" id="102803242"/>
<dbReference type="InterPro" id="IPR059242">
    <property type="entry name" value="mS23_dom"/>
</dbReference>
<evidence type="ECO:0000256" key="3">
    <source>
        <dbReference type="ARBA" id="ARBA00022980"/>
    </source>
</evidence>